<protein>
    <recommendedName>
        <fullName evidence="4">Secreted protein</fullName>
    </recommendedName>
</protein>
<organism evidence="2 3">
    <name type="scientific">Portunus trituberculatus</name>
    <name type="common">Swimming crab</name>
    <name type="synonym">Neptunus trituberculatus</name>
    <dbReference type="NCBI Taxonomy" id="210409"/>
    <lineage>
        <taxon>Eukaryota</taxon>
        <taxon>Metazoa</taxon>
        <taxon>Ecdysozoa</taxon>
        <taxon>Arthropoda</taxon>
        <taxon>Crustacea</taxon>
        <taxon>Multicrustacea</taxon>
        <taxon>Malacostraca</taxon>
        <taxon>Eumalacostraca</taxon>
        <taxon>Eucarida</taxon>
        <taxon>Decapoda</taxon>
        <taxon>Pleocyemata</taxon>
        <taxon>Brachyura</taxon>
        <taxon>Eubrachyura</taxon>
        <taxon>Portunoidea</taxon>
        <taxon>Portunidae</taxon>
        <taxon>Portuninae</taxon>
        <taxon>Portunus</taxon>
    </lineage>
</organism>
<name>A0A5B7IJK8_PORTR</name>
<keyword evidence="1" id="KW-0732">Signal</keyword>
<accession>A0A5B7IJK8</accession>
<dbReference type="EMBL" id="VSRR010054657">
    <property type="protein sequence ID" value="MPC80664.1"/>
    <property type="molecule type" value="Genomic_DNA"/>
</dbReference>
<comment type="caution">
    <text evidence="2">The sequence shown here is derived from an EMBL/GenBank/DDBJ whole genome shotgun (WGS) entry which is preliminary data.</text>
</comment>
<sequence length="102" mass="10453">MCGSTYVALRVLLLWGLASSFVEHQHVCGTTTPISPPSVLVSLPCVGHQQVCGTAMYGAPPGVQSHPGVIPLSGLRASSRLLVAQVRGSARCAALSAVSVMV</sequence>
<feature type="signal peptide" evidence="1">
    <location>
        <begin position="1"/>
        <end position="20"/>
    </location>
</feature>
<reference evidence="2 3" key="1">
    <citation type="submission" date="2019-05" db="EMBL/GenBank/DDBJ databases">
        <title>Another draft genome of Portunus trituberculatus and its Hox gene families provides insights of decapod evolution.</title>
        <authorList>
            <person name="Jeong J.-H."/>
            <person name="Song I."/>
            <person name="Kim S."/>
            <person name="Choi T."/>
            <person name="Kim D."/>
            <person name="Ryu S."/>
            <person name="Kim W."/>
        </authorList>
    </citation>
    <scope>NUCLEOTIDE SEQUENCE [LARGE SCALE GENOMIC DNA]</scope>
    <source>
        <tissue evidence="2">Muscle</tissue>
    </source>
</reference>
<feature type="chain" id="PRO_5022712900" description="Secreted protein" evidence="1">
    <location>
        <begin position="21"/>
        <end position="102"/>
    </location>
</feature>
<evidence type="ECO:0000313" key="2">
    <source>
        <dbReference type="EMBL" id="MPC80664.1"/>
    </source>
</evidence>
<dbReference type="Proteomes" id="UP000324222">
    <property type="component" value="Unassembled WGS sequence"/>
</dbReference>
<gene>
    <name evidence="2" type="ORF">E2C01_075250</name>
</gene>
<evidence type="ECO:0000256" key="1">
    <source>
        <dbReference type="SAM" id="SignalP"/>
    </source>
</evidence>
<evidence type="ECO:0000313" key="3">
    <source>
        <dbReference type="Proteomes" id="UP000324222"/>
    </source>
</evidence>
<keyword evidence="3" id="KW-1185">Reference proteome</keyword>
<proteinExistence type="predicted"/>
<dbReference type="AlphaFoldDB" id="A0A5B7IJK8"/>
<evidence type="ECO:0008006" key="4">
    <source>
        <dbReference type="Google" id="ProtNLM"/>
    </source>
</evidence>